<dbReference type="Proteomes" id="UP001163603">
    <property type="component" value="Chromosome 13"/>
</dbReference>
<dbReference type="EMBL" id="CM047748">
    <property type="protein sequence ID" value="KAJ0013243.1"/>
    <property type="molecule type" value="Genomic_DNA"/>
</dbReference>
<comment type="caution">
    <text evidence="1">The sequence shown here is derived from an EMBL/GenBank/DDBJ whole genome shotgun (WGS) entry which is preliminary data.</text>
</comment>
<gene>
    <name evidence="1" type="ORF">Pint_21703</name>
</gene>
<sequence>MDEPTSSLDTRAAAVVMRAAKNVVETGRTIVCTIHQLSIDIFEAFDEINFKIFLLSFPNATSHCYFRQWPSRGAKTTNDVPFPLNPLVMTAMDLPWPAIEAILCDLKPRFFLFDFAHWDIERAYCDYIASKFEKPVLLSGLVVPEPPSITLEEQWEMLLASFKVKILVFCAFGIVIGFLEEAEARPCLLGTNVLYKNRSVGERNQYPNTSLCLKLWLSFSRFENWEDNVQEAKGKPKFHREIGIGYARQYSNSYIGHSCRGDVARPPPSRDLRPLPP</sequence>
<proteinExistence type="predicted"/>
<evidence type="ECO:0000313" key="2">
    <source>
        <dbReference type="Proteomes" id="UP001163603"/>
    </source>
</evidence>
<evidence type="ECO:0000313" key="1">
    <source>
        <dbReference type="EMBL" id="KAJ0013243.1"/>
    </source>
</evidence>
<protein>
    <submittedName>
        <fullName evidence="1">Uncharacterized protein</fullName>
    </submittedName>
</protein>
<organism evidence="1 2">
    <name type="scientific">Pistacia integerrima</name>
    <dbReference type="NCBI Taxonomy" id="434235"/>
    <lineage>
        <taxon>Eukaryota</taxon>
        <taxon>Viridiplantae</taxon>
        <taxon>Streptophyta</taxon>
        <taxon>Embryophyta</taxon>
        <taxon>Tracheophyta</taxon>
        <taxon>Spermatophyta</taxon>
        <taxon>Magnoliopsida</taxon>
        <taxon>eudicotyledons</taxon>
        <taxon>Gunneridae</taxon>
        <taxon>Pentapetalae</taxon>
        <taxon>rosids</taxon>
        <taxon>malvids</taxon>
        <taxon>Sapindales</taxon>
        <taxon>Anacardiaceae</taxon>
        <taxon>Pistacia</taxon>
    </lineage>
</organism>
<name>A0ACC0X9U5_9ROSI</name>
<reference evidence="2" key="1">
    <citation type="journal article" date="2023" name="G3 (Bethesda)">
        <title>Genome assembly and association tests identify interacting loci associated with vigor, precocity, and sex in interspecific pistachio rootstocks.</title>
        <authorList>
            <person name="Palmer W."/>
            <person name="Jacygrad E."/>
            <person name="Sagayaradj S."/>
            <person name="Cavanaugh K."/>
            <person name="Han R."/>
            <person name="Bertier L."/>
            <person name="Beede B."/>
            <person name="Kafkas S."/>
            <person name="Golino D."/>
            <person name="Preece J."/>
            <person name="Michelmore R."/>
        </authorList>
    </citation>
    <scope>NUCLEOTIDE SEQUENCE [LARGE SCALE GENOMIC DNA]</scope>
</reference>
<accession>A0ACC0X9U5</accession>
<keyword evidence="2" id="KW-1185">Reference proteome</keyword>